<feature type="compositionally biased region" description="Polar residues" evidence="1">
    <location>
        <begin position="39"/>
        <end position="50"/>
    </location>
</feature>
<evidence type="ECO:0000313" key="2">
    <source>
        <dbReference type="EMBL" id="CDI52483.1"/>
    </source>
</evidence>
<feature type="region of interest" description="Disordered" evidence="1">
    <location>
        <begin position="609"/>
        <end position="637"/>
    </location>
</feature>
<accession>A0A077R189</accession>
<evidence type="ECO:0000256" key="1">
    <source>
        <dbReference type="SAM" id="MobiDB-lite"/>
    </source>
</evidence>
<feature type="region of interest" description="Disordered" evidence="1">
    <location>
        <begin position="1"/>
        <end position="68"/>
    </location>
</feature>
<organism evidence="2">
    <name type="scientific">Melanopsichium pennsylvanicum 4</name>
    <dbReference type="NCBI Taxonomy" id="1398559"/>
    <lineage>
        <taxon>Eukaryota</taxon>
        <taxon>Fungi</taxon>
        <taxon>Dikarya</taxon>
        <taxon>Basidiomycota</taxon>
        <taxon>Ustilaginomycotina</taxon>
        <taxon>Ustilaginomycetes</taxon>
        <taxon>Ustilaginales</taxon>
        <taxon>Ustilaginaceae</taxon>
        <taxon>Melanopsichium</taxon>
    </lineage>
</organism>
<feature type="compositionally biased region" description="Low complexity" evidence="1">
    <location>
        <begin position="294"/>
        <end position="306"/>
    </location>
</feature>
<reference evidence="2" key="1">
    <citation type="journal article" date="2014" name="Genome Biol. Evol.">
        <title>Gene Loss Rather Than Gene Gain Is Associated with a Host Jump from Monocots to Dicots in the Smut Fungus Melanopsichium pennsylvanicum.</title>
        <authorList>
            <person name="Sharma R."/>
            <person name="Mishra B."/>
            <person name="Runge F."/>
            <person name="Thines M."/>
        </authorList>
    </citation>
    <scope>NUCLEOTIDE SEQUENCE</scope>
    <source>
        <strain evidence="2">4</strain>
    </source>
</reference>
<name>A0A077R189_9BASI</name>
<feature type="compositionally biased region" description="Basic and acidic residues" evidence="1">
    <location>
        <begin position="235"/>
        <end position="249"/>
    </location>
</feature>
<feature type="compositionally biased region" description="Basic residues" evidence="1">
    <location>
        <begin position="18"/>
        <end position="27"/>
    </location>
</feature>
<dbReference type="AlphaFoldDB" id="A0A077R189"/>
<feature type="region of interest" description="Disordered" evidence="1">
    <location>
        <begin position="340"/>
        <end position="394"/>
    </location>
</feature>
<feature type="compositionally biased region" description="Low complexity" evidence="1">
    <location>
        <begin position="51"/>
        <end position="67"/>
    </location>
</feature>
<feature type="region of interest" description="Disordered" evidence="1">
    <location>
        <begin position="221"/>
        <end position="306"/>
    </location>
</feature>
<feature type="compositionally biased region" description="Polar residues" evidence="1">
    <location>
        <begin position="279"/>
        <end position="288"/>
    </location>
</feature>
<dbReference type="EMBL" id="HG529543">
    <property type="protein sequence ID" value="CDI52483.1"/>
    <property type="molecule type" value="Genomic_DNA"/>
</dbReference>
<proteinExistence type="predicted"/>
<sequence>MSENSNDSLALVIDTSRQRPHQLRNTKNRSSLFEPHPTPGTSCSTISIPWSDSTSATPSTGATSPSPYNSSAYYRHLPLTPGSTTADPCYLITKIDEYLAELHAPTFGKNTKSPRRSLRIEINSELLSSAETALPSSPDAIRSTQGMTLSPLLTSARARPASMPASPSIFEADFGSPLFYRTFQRPDGQSVCEDAAPFPYSPCRESVSVEPGNLRGSISNRLSELEQSRTSSPEDVVKRSSEERVESICEGRWNPTYDGKKDGSESNEVPLPRIDTVDKTGTSSSRNSDIPAWTTPQSSPTSVITSPSSCECIADIATEVKDTKLPWNVMECPVIITVAGPSPPDESSEPNSEAQPRLCTTPESRAAVSSYVQATKRSHTVPLAPPSALAHRPGLSRSASVGNLHLLSSRTLPFGATDSRALASSPHVPKQDKISSKSTAFALVKGDLDNRLAPLPPSSANTTSPTSTQIIEGVRRMNKLKKLLGEEVGSHVLVPARLPIPQASLSSIAPFSPCEASDLRRANTMKPLPLIPNSKGFEEVPVMRSQIILGSHKRKQGEKVRGCLATSSTGRPSTARERCGCEDCIEMEKVSQRLLAFALAGSSLHLTPPRGLHRSNSSCSVGATPCSPKQVRPSNGR</sequence>
<protein>
    <submittedName>
        <fullName evidence="2">Uncharacterized protein</fullName>
    </submittedName>
</protein>